<reference evidence="4 5" key="1">
    <citation type="journal article" date="2011" name="J. Bacteriol.">
        <title>Complete genome sequence of the polycyclic aromatic hydrocarbon-degrading bacterium Alteromonas sp. strain SN2.</title>
        <authorList>
            <person name="Jin H.M."/>
            <person name="Jeong H."/>
            <person name="Moon E.J."/>
            <person name="Math R.K."/>
            <person name="Lee K."/>
            <person name="Kim H.J."/>
            <person name="Jeon C.O."/>
            <person name="Oh T.K."/>
            <person name="Kim J.F."/>
        </authorList>
    </citation>
    <scope>NUCLEOTIDE SEQUENCE [LARGE SCALE GENOMIC DNA]</scope>
    <source>
        <strain evidence="5">JCM 17741 / KACC 18427 / KCTC 11700BP / SN2</strain>
    </source>
</reference>
<dbReference type="InterPro" id="IPR004046">
    <property type="entry name" value="GST_C"/>
</dbReference>
<dbReference type="RefSeq" id="WP_013784223.1">
    <property type="nucleotide sequence ID" value="NC_015554.1"/>
</dbReference>
<evidence type="ECO:0000256" key="1">
    <source>
        <dbReference type="SAM" id="MobiDB-lite"/>
    </source>
</evidence>
<dbReference type="KEGG" id="alt:ambt_08800"/>
<feature type="domain" description="GST N-terminal" evidence="3">
    <location>
        <begin position="4"/>
        <end position="77"/>
    </location>
</feature>
<dbReference type="SUPFAM" id="SSF52833">
    <property type="entry name" value="Thioredoxin-like"/>
    <property type="match status" value="1"/>
</dbReference>
<dbReference type="InterPro" id="IPR050931">
    <property type="entry name" value="Mito_Protein_Transport_Metaxin"/>
</dbReference>
<name>F5Z893_ALTNA</name>
<feature type="domain" description="Glutathione S-transferase C-terminal" evidence="2">
    <location>
        <begin position="180"/>
        <end position="242"/>
    </location>
</feature>
<dbReference type="EMBL" id="CP002339">
    <property type="protein sequence ID" value="AEF03286.1"/>
    <property type="molecule type" value="Genomic_DNA"/>
</dbReference>
<dbReference type="Pfam" id="PF13417">
    <property type="entry name" value="GST_N_3"/>
    <property type="match status" value="1"/>
</dbReference>
<dbReference type="Gene3D" id="1.20.1050.10">
    <property type="match status" value="1"/>
</dbReference>
<dbReference type="InterPro" id="IPR036249">
    <property type="entry name" value="Thioredoxin-like_sf"/>
</dbReference>
<protein>
    <submittedName>
        <fullName evidence="4">Glutathione S-transferase</fullName>
    </submittedName>
</protein>
<feature type="compositionally biased region" description="Basic and acidic residues" evidence="1">
    <location>
        <begin position="245"/>
        <end position="254"/>
    </location>
</feature>
<dbReference type="Pfam" id="PF00043">
    <property type="entry name" value="GST_C"/>
    <property type="match status" value="1"/>
</dbReference>
<dbReference type="HOGENOM" id="CLU_045103_1_0_6"/>
<dbReference type="Gene3D" id="3.40.30.110">
    <property type="match status" value="1"/>
</dbReference>
<organism evidence="4 5">
    <name type="scientific">Alteromonas naphthalenivorans</name>
    <dbReference type="NCBI Taxonomy" id="715451"/>
    <lineage>
        <taxon>Bacteria</taxon>
        <taxon>Pseudomonadati</taxon>
        <taxon>Pseudomonadota</taxon>
        <taxon>Gammaproteobacteria</taxon>
        <taxon>Alteromonadales</taxon>
        <taxon>Alteromonadaceae</taxon>
        <taxon>Alteromonas/Salinimonas group</taxon>
        <taxon>Alteromonas</taxon>
    </lineage>
</organism>
<gene>
    <name evidence="4" type="ordered locus">ambt_08800</name>
</gene>
<dbReference type="AlphaFoldDB" id="F5Z893"/>
<dbReference type="Proteomes" id="UP000000683">
    <property type="component" value="Chromosome"/>
</dbReference>
<dbReference type="GO" id="GO:0016740">
    <property type="term" value="F:transferase activity"/>
    <property type="evidence" value="ECO:0007669"/>
    <property type="project" value="UniProtKB-KW"/>
</dbReference>
<evidence type="ECO:0000313" key="4">
    <source>
        <dbReference type="EMBL" id="AEF03286.1"/>
    </source>
</evidence>
<dbReference type="OrthoDB" id="7054557at2"/>
<dbReference type="InterPro" id="IPR004045">
    <property type="entry name" value="Glutathione_S-Trfase_N"/>
</dbReference>
<evidence type="ECO:0000259" key="3">
    <source>
        <dbReference type="Pfam" id="PF13417"/>
    </source>
</evidence>
<feature type="region of interest" description="Disordered" evidence="1">
    <location>
        <begin position="244"/>
        <end position="265"/>
    </location>
</feature>
<evidence type="ECO:0000313" key="5">
    <source>
        <dbReference type="Proteomes" id="UP000000683"/>
    </source>
</evidence>
<dbReference type="GO" id="GO:0005737">
    <property type="term" value="C:cytoplasm"/>
    <property type="evidence" value="ECO:0007669"/>
    <property type="project" value="TreeGrafter"/>
</dbReference>
<dbReference type="PANTHER" id="PTHR12289:SF67">
    <property type="match status" value="1"/>
</dbReference>
<keyword evidence="5" id="KW-1185">Reference proteome</keyword>
<dbReference type="eggNOG" id="COG0625">
    <property type="taxonomic scope" value="Bacteria"/>
</dbReference>
<proteinExistence type="predicted"/>
<sequence length="395" mass="45248">MYILYGSEVSLYTGKIRAYLNYKQLPFTEVLSTVSVYKKIIRPKTGVTFIPVVKTPSDEYLQDTARIIDYFEAQARANTQADTNTNHLSVVPTTPAQHLVSELFALWGDEWLVIPAMHYRWNKDNFPFIYEEFGQVVTPKAPKFVKAYFGKKLAKKFQGFVPLLGITKKSIPYIEDWYENTVLHYLNEHFATHKYLLGDKPCTGDFGLLGPLYAHLYRDPAPKQLMDEIAPNVAAWVKRMNNPSAEKHTSDAARNDNNPASNPAFLENDEIPATLLPLLTNVFAQQWPVLKNTSEALSNWREKNASNENTARFIPRTIGQHTFKIGRGEAENVEKQRFISSFHQYKLQRVLDVFNSIEQPSPELMSLLEEVGGLEYMQLDVNERVAFEGNRLVFE</sequence>
<dbReference type="InterPro" id="IPR036282">
    <property type="entry name" value="Glutathione-S-Trfase_C_sf"/>
</dbReference>
<dbReference type="SUPFAM" id="SSF47616">
    <property type="entry name" value="GST C-terminal domain-like"/>
    <property type="match status" value="1"/>
</dbReference>
<evidence type="ECO:0000259" key="2">
    <source>
        <dbReference type="Pfam" id="PF00043"/>
    </source>
</evidence>
<accession>F5Z893</accession>
<dbReference type="PANTHER" id="PTHR12289">
    <property type="entry name" value="METAXIN RELATED"/>
    <property type="match status" value="1"/>
</dbReference>